<dbReference type="Proteomes" id="UP000008637">
    <property type="component" value="Chromosome"/>
</dbReference>
<organism evidence="1 2">
    <name type="scientific">Mycoplasma haemofelis (strain Langford 1)</name>
    <name type="common">Haemobartonella felis</name>
    <dbReference type="NCBI Taxonomy" id="941640"/>
    <lineage>
        <taxon>Bacteria</taxon>
        <taxon>Bacillati</taxon>
        <taxon>Mycoplasmatota</taxon>
        <taxon>Mollicutes</taxon>
        <taxon>Mycoplasmataceae</taxon>
        <taxon>Mycoplasma</taxon>
    </lineage>
</organism>
<dbReference type="OrthoDB" id="9815750at2"/>
<name>E8ZGS1_MYCHL</name>
<dbReference type="HOGENOM" id="CLU_096783_0_0_14"/>
<proteinExistence type="predicted"/>
<evidence type="ECO:0000313" key="1">
    <source>
        <dbReference type="EMBL" id="CBY92342.1"/>
    </source>
</evidence>
<protein>
    <submittedName>
        <fullName evidence="1">Uncharacterized protein</fullName>
    </submittedName>
</protein>
<keyword evidence="2" id="KW-1185">Reference proteome</keyword>
<gene>
    <name evidence="1" type="ordered locus">HF1_03340</name>
</gene>
<dbReference type="EMBL" id="FR773153">
    <property type="protein sequence ID" value="CBY92342.1"/>
    <property type="molecule type" value="Genomic_DNA"/>
</dbReference>
<sequence>MSKFTPIAFLLSGAGGIAGSYYVTPKRSSKAISSKLSTRFRDKYKFPLLNEEGDGDIWKSRWNLLKTGKPTHKKLLEAIKIQSQESKSQELHKEGCQDIYNSKVITTPYLSDFTLYCSKTNKEAIGKGKWISGDVKSKSKNEWDSPLEGLRKATRKDLDYRLSELYDKIKDEKVKLEEKHRKELKEWCDSISEEMYLGEEKRDIKNAKSFCISK</sequence>
<reference evidence="1 2" key="1">
    <citation type="journal article" date="2011" name="J. Bacteriol.">
        <title>Complete genome sequence of Mycoplasma haemofelis, a hemotropic mycoplasma.</title>
        <authorList>
            <person name="Barker E.N."/>
            <person name="Helps C.R."/>
            <person name="Peters I.R."/>
            <person name="Darby A.C."/>
            <person name="Radford A.D."/>
            <person name="Tasker S."/>
        </authorList>
    </citation>
    <scope>NUCLEOTIDE SEQUENCE [LARGE SCALE GENOMIC DNA]</scope>
    <source>
        <strain evidence="1 2">Langford 1</strain>
    </source>
</reference>
<dbReference type="KEGG" id="mha:HF1_03340"/>
<evidence type="ECO:0000313" key="2">
    <source>
        <dbReference type="Proteomes" id="UP000008637"/>
    </source>
</evidence>
<dbReference type="AlphaFoldDB" id="E8ZGS1"/>
<accession>E8ZGS1</accession>